<comment type="caution">
    <text evidence="3">The sequence shown here is derived from an EMBL/GenBank/DDBJ whole genome shotgun (WGS) entry which is preliminary data.</text>
</comment>
<evidence type="ECO:0000313" key="3">
    <source>
        <dbReference type="EMBL" id="TCS90341.1"/>
    </source>
</evidence>
<feature type="chain" id="PRO_5020292292" evidence="1">
    <location>
        <begin position="18"/>
        <end position="217"/>
    </location>
</feature>
<evidence type="ECO:0000313" key="4">
    <source>
        <dbReference type="Proteomes" id="UP000295807"/>
    </source>
</evidence>
<evidence type="ECO:0000256" key="1">
    <source>
        <dbReference type="SAM" id="SignalP"/>
    </source>
</evidence>
<dbReference type="InterPro" id="IPR021255">
    <property type="entry name" value="DUF2807"/>
</dbReference>
<keyword evidence="1" id="KW-0732">Signal</keyword>
<dbReference type="Pfam" id="PF10988">
    <property type="entry name" value="DUF2807"/>
    <property type="match status" value="1"/>
</dbReference>
<dbReference type="Gene3D" id="2.160.20.120">
    <property type="match status" value="2"/>
</dbReference>
<dbReference type="AlphaFoldDB" id="A0A4R3KY37"/>
<evidence type="ECO:0000259" key="2">
    <source>
        <dbReference type="Pfam" id="PF10988"/>
    </source>
</evidence>
<dbReference type="RefSeq" id="WP_132127777.1">
    <property type="nucleotide sequence ID" value="NZ_CP042432.1"/>
</dbReference>
<dbReference type="PROSITE" id="PS51257">
    <property type="entry name" value="PROKAR_LIPOPROTEIN"/>
    <property type="match status" value="1"/>
</dbReference>
<dbReference type="PANTHER" id="PTHR39200">
    <property type="entry name" value="HYPOTHETICAL EXPORTED PROTEIN"/>
    <property type="match status" value="1"/>
</dbReference>
<keyword evidence="4" id="KW-1185">Reference proteome</keyword>
<sequence length="217" mass="23326">MKKYVFFLLACSMLAASCEQDFIKGEGPVLTENRDTPVFTQVRSNGSAKVYIDYADTLSVQVKGYANLIPHFETDVIEGVLHLGFEDQVRIKKDNIEVYITMPAVEGLAINGSGEFRLSGAFPFLPLLNLEVNGSGNIRAAEAEAGELKARISGSGAMKLEKLKAETADISISGSGNVRVHVSQQLNVRISGSGNVYYSGNPDISSEISGSGNVIKF</sequence>
<proteinExistence type="predicted"/>
<reference evidence="3 4" key="1">
    <citation type="submission" date="2019-03" db="EMBL/GenBank/DDBJ databases">
        <title>Genomic Encyclopedia of Type Strains, Phase IV (KMG-IV): sequencing the most valuable type-strain genomes for metagenomic binning, comparative biology and taxonomic classification.</title>
        <authorList>
            <person name="Goeker M."/>
        </authorList>
    </citation>
    <scope>NUCLEOTIDE SEQUENCE [LARGE SCALE GENOMIC DNA]</scope>
    <source>
        <strain evidence="3 4">DSM 21100</strain>
    </source>
</reference>
<organism evidence="3 4">
    <name type="scientific">Anseongella ginsenosidimutans</name>
    <dbReference type="NCBI Taxonomy" id="496056"/>
    <lineage>
        <taxon>Bacteria</taxon>
        <taxon>Pseudomonadati</taxon>
        <taxon>Bacteroidota</taxon>
        <taxon>Sphingobacteriia</taxon>
        <taxon>Sphingobacteriales</taxon>
        <taxon>Sphingobacteriaceae</taxon>
        <taxon>Anseongella</taxon>
    </lineage>
</organism>
<dbReference type="OrthoDB" id="1150922at2"/>
<feature type="domain" description="Putative auto-transporter adhesin head GIN" evidence="2">
    <location>
        <begin position="39"/>
        <end position="202"/>
    </location>
</feature>
<dbReference type="Proteomes" id="UP000295807">
    <property type="component" value="Unassembled WGS sequence"/>
</dbReference>
<protein>
    <submittedName>
        <fullName evidence="3">Putative autotransporter adhesin-like protein</fullName>
    </submittedName>
</protein>
<dbReference type="PANTHER" id="PTHR39200:SF1">
    <property type="entry name" value="AUTO-TRANSPORTER ADHESIN HEAD GIN DOMAIN-CONTAINING PROTEIN-RELATED"/>
    <property type="match status" value="1"/>
</dbReference>
<accession>A0A4R3KY37</accession>
<feature type="signal peptide" evidence="1">
    <location>
        <begin position="1"/>
        <end position="17"/>
    </location>
</feature>
<name>A0A4R3KY37_9SPHI</name>
<gene>
    <name evidence="3" type="ORF">EDD80_101541</name>
</gene>
<dbReference type="EMBL" id="SMAD01000001">
    <property type="protein sequence ID" value="TCS90341.1"/>
    <property type="molecule type" value="Genomic_DNA"/>
</dbReference>